<evidence type="ECO:0000313" key="2">
    <source>
        <dbReference type="Proteomes" id="UP001206595"/>
    </source>
</evidence>
<keyword evidence="2" id="KW-1185">Reference proteome</keyword>
<gene>
    <name evidence="1" type="ORF">K450DRAFT_301231</name>
</gene>
<accession>A0AAD5E7L3</accession>
<evidence type="ECO:0000313" key="1">
    <source>
        <dbReference type="EMBL" id="KAI8578217.1"/>
    </source>
</evidence>
<organism evidence="1 2">
    <name type="scientific">Umbelopsis ramanniana AG</name>
    <dbReference type="NCBI Taxonomy" id="1314678"/>
    <lineage>
        <taxon>Eukaryota</taxon>
        <taxon>Fungi</taxon>
        <taxon>Fungi incertae sedis</taxon>
        <taxon>Mucoromycota</taxon>
        <taxon>Mucoromycotina</taxon>
        <taxon>Umbelopsidomycetes</taxon>
        <taxon>Umbelopsidales</taxon>
        <taxon>Umbelopsidaceae</taxon>
        <taxon>Umbelopsis</taxon>
    </lineage>
</organism>
<dbReference type="EMBL" id="MU620931">
    <property type="protein sequence ID" value="KAI8578217.1"/>
    <property type="molecule type" value="Genomic_DNA"/>
</dbReference>
<sequence>MVLIIAYEEDFIDFIDAHASNMKAVRGFKRATVYVCDPDEDRGYEKHDKLHRTFYIYYEVEDEESLQKWIQNEVRYGLFIRKSCFSILNLSAYAYFHQEPKIIKDLEKLLKSDDEKENIIVDFRQVLNPLAQYKLSKQQKRNRAD</sequence>
<comment type="caution">
    <text evidence="1">The sequence shown here is derived from an EMBL/GenBank/DDBJ whole genome shotgun (WGS) entry which is preliminary data.</text>
</comment>
<protein>
    <submittedName>
        <fullName evidence="1">Uncharacterized protein</fullName>
    </submittedName>
</protein>
<dbReference type="GeneID" id="75919083"/>
<dbReference type="Proteomes" id="UP001206595">
    <property type="component" value="Unassembled WGS sequence"/>
</dbReference>
<dbReference type="AlphaFoldDB" id="A0AAD5E7L3"/>
<name>A0AAD5E7L3_UMBRA</name>
<reference evidence="1" key="1">
    <citation type="submission" date="2021-06" db="EMBL/GenBank/DDBJ databases">
        <authorList>
            <consortium name="DOE Joint Genome Institute"/>
            <person name="Mondo S.J."/>
            <person name="Amses K.R."/>
            <person name="Simmons D.R."/>
            <person name="Longcore J.E."/>
            <person name="Seto K."/>
            <person name="Alves G.H."/>
            <person name="Bonds A.E."/>
            <person name="Quandt C.A."/>
            <person name="Davis W.J."/>
            <person name="Chang Y."/>
            <person name="Letcher P.M."/>
            <person name="Powell M.J."/>
            <person name="Kuo A."/>
            <person name="Labutti K."/>
            <person name="Pangilinan J."/>
            <person name="Andreopoulos W."/>
            <person name="Tritt A."/>
            <person name="Riley R."/>
            <person name="Hundley H."/>
            <person name="Johnson J."/>
            <person name="Lipzen A."/>
            <person name="Barry K."/>
            <person name="Berbee M.L."/>
            <person name="Buchler N.E."/>
            <person name="Grigoriev I.V."/>
            <person name="Spatafora J.W."/>
            <person name="Stajich J.E."/>
            <person name="James T.Y."/>
        </authorList>
    </citation>
    <scope>NUCLEOTIDE SEQUENCE</scope>
    <source>
        <strain evidence="1">AG</strain>
    </source>
</reference>
<reference evidence="1" key="2">
    <citation type="journal article" date="2022" name="Proc. Natl. Acad. Sci. U.S.A.">
        <title>Diploid-dominant life cycles characterize the early evolution of Fungi.</title>
        <authorList>
            <person name="Amses K.R."/>
            <person name="Simmons D.R."/>
            <person name="Longcore J.E."/>
            <person name="Mondo S.J."/>
            <person name="Seto K."/>
            <person name="Jeronimo G.H."/>
            <person name="Bonds A.E."/>
            <person name="Quandt C.A."/>
            <person name="Davis W.J."/>
            <person name="Chang Y."/>
            <person name="Federici B.A."/>
            <person name="Kuo A."/>
            <person name="LaButti K."/>
            <person name="Pangilinan J."/>
            <person name="Andreopoulos W."/>
            <person name="Tritt A."/>
            <person name="Riley R."/>
            <person name="Hundley H."/>
            <person name="Johnson J."/>
            <person name="Lipzen A."/>
            <person name="Barry K."/>
            <person name="Lang B.F."/>
            <person name="Cuomo C.A."/>
            <person name="Buchler N.E."/>
            <person name="Grigoriev I.V."/>
            <person name="Spatafora J.W."/>
            <person name="Stajich J.E."/>
            <person name="James T.Y."/>
        </authorList>
    </citation>
    <scope>NUCLEOTIDE SEQUENCE</scope>
    <source>
        <strain evidence="1">AG</strain>
    </source>
</reference>
<proteinExistence type="predicted"/>
<dbReference type="RefSeq" id="XP_051443221.1">
    <property type="nucleotide sequence ID" value="XM_051593741.1"/>
</dbReference>